<organism evidence="2">
    <name type="scientific">Liphistius sp. SGP-2016</name>
    <dbReference type="NCBI Taxonomy" id="1905180"/>
    <lineage>
        <taxon>Eukaryota</taxon>
        <taxon>Metazoa</taxon>
        <taxon>Ecdysozoa</taxon>
        <taxon>Arthropoda</taxon>
        <taxon>Chelicerata</taxon>
        <taxon>Arachnida</taxon>
        <taxon>Araneae</taxon>
        <taxon>Mesothelae</taxon>
        <taxon>Liphistiidae</taxon>
        <taxon>Liphistius</taxon>
    </lineage>
</organism>
<evidence type="ECO:0000256" key="1">
    <source>
        <dbReference type="SAM" id="SignalP"/>
    </source>
</evidence>
<reference evidence="2" key="2">
    <citation type="submission" date="2019-05" db="EMBL/GenBank/DDBJ databases">
        <title>Unravelling the molecular evolution of spider venoms.</title>
        <authorList>
            <person name="Pineda S."/>
        </authorList>
    </citation>
    <scope>NUCLEOTIDE SEQUENCE</scope>
</reference>
<reference evidence="2" key="1">
    <citation type="submission" date="2017-05" db="EMBL/GenBank/DDBJ databases">
        <authorList>
            <person name="QRISCLOUD D."/>
        </authorList>
    </citation>
    <scope>NUCLEOTIDE SEQUENCE</scope>
</reference>
<dbReference type="EMBL" id="HAHL01000353">
    <property type="protein sequence ID" value="SNX35625.1"/>
    <property type="molecule type" value="Transcribed_RNA"/>
</dbReference>
<feature type="chain" id="PRO_5036120065" evidence="1">
    <location>
        <begin position="29"/>
        <end position="95"/>
    </location>
</feature>
<sequence>MMKPFGSLLFAVSFAVLIICIYSPGVDAQTCSLVNPNCPPMQCCVVLAPNFGQCRNLAAKGGLCEPKNLRGVYFANCPCVNGTMCTADGTRLICQ</sequence>
<feature type="signal peptide" evidence="1">
    <location>
        <begin position="1"/>
        <end position="28"/>
    </location>
</feature>
<dbReference type="EMBL" id="HAHL01000210">
    <property type="protein sequence ID" value="SNX34678.1"/>
    <property type="molecule type" value="Transcribed_RNA"/>
</dbReference>
<evidence type="ECO:0000313" key="2">
    <source>
        <dbReference type="EMBL" id="SNX35625.1"/>
    </source>
</evidence>
<accession>A0A4Q8K829</accession>
<name>A0A4Q8K829_9ARAC</name>
<proteinExistence type="predicted"/>
<protein>
    <submittedName>
        <fullName evidence="2">U2-Liphistoxin-Lsp1b_1</fullName>
    </submittedName>
</protein>
<dbReference type="Gene3D" id="2.10.80.10">
    <property type="entry name" value="Lipase, subunit A"/>
    <property type="match status" value="1"/>
</dbReference>
<keyword evidence="1" id="KW-0732">Signal</keyword>
<dbReference type="AlphaFoldDB" id="A0A4Q8K829"/>